<name>A0A3D9BLT6_9RHOB</name>
<dbReference type="Pfam" id="PF02469">
    <property type="entry name" value="Fasciclin"/>
    <property type="match status" value="1"/>
</dbReference>
<evidence type="ECO:0000313" key="4">
    <source>
        <dbReference type="Proteomes" id="UP000257131"/>
    </source>
</evidence>
<protein>
    <submittedName>
        <fullName evidence="3">Fasciclin domain-containing protein</fullName>
    </submittedName>
</protein>
<dbReference type="Proteomes" id="UP000257131">
    <property type="component" value="Unassembled WGS sequence"/>
</dbReference>
<feature type="chain" id="PRO_5017716137" evidence="1">
    <location>
        <begin position="24"/>
        <end position="165"/>
    </location>
</feature>
<proteinExistence type="predicted"/>
<dbReference type="InterPro" id="IPR036378">
    <property type="entry name" value="FAS1_dom_sf"/>
</dbReference>
<organism evidence="3 4">
    <name type="scientific">Rhodosalinus sediminis</name>
    <dbReference type="NCBI Taxonomy" id="1940533"/>
    <lineage>
        <taxon>Bacteria</taxon>
        <taxon>Pseudomonadati</taxon>
        <taxon>Pseudomonadota</taxon>
        <taxon>Alphaproteobacteria</taxon>
        <taxon>Rhodobacterales</taxon>
        <taxon>Paracoccaceae</taxon>
        <taxon>Rhodosalinus</taxon>
    </lineage>
</organism>
<dbReference type="InterPro" id="IPR000782">
    <property type="entry name" value="FAS1_domain"/>
</dbReference>
<feature type="signal peptide" evidence="1">
    <location>
        <begin position="1"/>
        <end position="23"/>
    </location>
</feature>
<sequence>MNRRFALKTLAGTGLAATIAACAPMMSQEPSIAGVLSSNDQFSTLVAAADAADLVGTLDGDGPFTVFAPTNAAFEKLPEGTVEALLQPENRDQLSAVLTYHVVPGVVTSDQLIGERLSATTVQGGDLHIDATGEAVHVNDARVTQADIPASNGVIHRIDTVLLPE</sequence>
<dbReference type="FunFam" id="2.30.180.10:FF:000019">
    <property type="entry name" value="Cell surface lipoprotein"/>
    <property type="match status" value="1"/>
</dbReference>
<dbReference type="SUPFAM" id="SSF82153">
    <property type="entry name" value="FAS1 domain"/>
    <property type="match status" value="1"/>
</dbReference>
<gene>
    <name evidence="3" type="ORF">DRV84_13690</name>
</gene>
<reference evidence="3 4" key="1">
    <citation type="journal article" date="2017" name="Int. J. Syst. Evol. Microbiol.">
        <title>Rhodosalinus sediminis gen. nov., sp. nov., isolated from marine saltern.</title>
        <authorList>
            <person name="Guo L.Y."/>
            <person name="Ling S.K."/>
            <person name="Li C.M."/>
            <person name="Chen G.J."/>
            <person name="Du Z.J."/>
        </authorList>
    </citation>
    <scope>NUCLEOTIDE SEQUENCE [LARGE SCALE GENOMIC DNA]</scope>
    <source>
        <strain evidence="3 4">WDN1C137</strain>
    </source>
</reference>
<feature type="domain" description="FAS1" evidence="2">
    <location>
        <begin position="29"/>
        <end position="162"/>
    </location>
</feature>
<keyword evidence="4" id="KW-1185">Reference proteome</keyword>
<comment type="caution">
    <text evidence="3">The sequence shown here is derived from an EMBL/GenBank/DDBJ whole genome shotgun (WGS) entry which is preliminary data.</text>
</comment>
<dbReference type="EMBL" id="QOHR01000029">
    <property type="protein sequence ID" value="REC54478.1"/>
    <property type="molecule type" value="Genomic_DNA"/>
</dbReference>
<dbReference type="AlphaFoldDB" id="A0A3D9BLT6"/>
<dbReference type="PANTHER" id="PTHR10900:SF77">
    <property type="entry name" value="FI19380P1"/>
    <property type="match status" value="1"/>
</dbReference>
<dbReference type="Gene3D" id="2.30.180.10">
    <property type="entry name" value="FAS1 domain"/>
    <property type="match status" value="1"/>
</dbReference>
<accession>A0A3D9BLT6</accession>
<dbReference type="PANTHER" id="PTHR10900">
    <property type="entry name" value="PERIOSTIN-RELATED"/>
    <property type="match status" value="1"/>
</dbReference>
<evidence type="ECO:0000256" key="1">
    <source>
        <dbReference type="SAM" id="SignalP"/>
    </source>
</evidence>
<dbReference type="RefSeq" id="WP_115981695.1">
    <property type="nucleotide sequence ID" value="NZ_QOHR01000029.1"/>
</dbReference>
<dbReference type="PROSITE" id="PS51257">
    <property type="entry name" value="PROKAR_LIPOPROTEIN"/>
    <property type="match status" value="1"/>
</dbReference>
<keyword evidence="1" id="KW-0732">Signal</keyword>
<dbReference type="OrthoDB" id="9800666at2"/>
<evidence type="ECO:0000259" key="2">
    <source>
        <dbReference type="PROSITE" id="PS50213"/>
    </source>
</evidence>
<dbReference type="SMART" id="SM00554">
    <property type="entry name" value="FAS1"/>
    <property type="match status" value="1"/>
</dbReference>
<dbReference type="InterPro" id="IPR050904">
    <property type="entry name" value="Adhesion/Biosynth-related"/>
</dbReference>
<evidence type="ECO:0000313" key="3">
    <source>
        <dbReference type="EMBL" id="REC54478.1"/>
    </source>
</evidence>
<dbReference type="PROSITE" id="PS50213">
    <property type="entry name" value="FAS1"/>
    <property type="match status" value="1"/>
</dbReference>